<dbReference type="SUPFAM" id="SSF52540">
    <property type="entry name" value="P-loop containing nucleoside triphosphate hydrolases"/>
    <property type="match status" value="1"/>
</dbReference>
<dbReference type="CDD" id="cd03257">
    <property type="entry name" value="ABC_NikE_OppD_transporters"/>
    <property type="match status" value="1"/>
</dbReference>
<evidence type="ECO:0000256" key="6">
    <source>
        <dbReference type="ARBA" id="ARBA00022519"/>
    </source>
</evidence>
<evidence type="ECO:0000313" key="19">
    <source>
        <dbReference type="EMBL" id="MYM37933.1"/>
    </source>
</evidence>
<dbReference type="PROSITE" id="PS50893">
    <property type="entry name" value="ABC_TRANSPORTER_2"/>
    <property type="match status" value="1"/>
</dbReference>
<evidence type="ECO:0000256" key="4">
    <source>
        <dbReference type="ARBA" id="ARBA00022448"/>
    </source>
</evidence>
<reference evidence="19 20" key="1">
    <citation type="submission" date="2019-12" db="EMBL/GenBank/DDBJ databases">
        <title>Novel species isolated from a subtropical stream in China.</title>
        <authorList>
            <person name="Lu H."/>
        </authorList>
    </citation>
    <scope>NUCLEOTIDE SEQUENCE [LARGE SCALE GENOMIC DNA]</scope>
    <source>
        <strain evidence="19 20">CY13W</strain>
    </source>
</reference>
<evidence type="ECO:0000313" key="20">
    <source>
        <dbReference type="Proteomes" id="UP000478090"/>
    </source>
</evidence>
<keyword evidence="5" id="KW-1003">Cell membrane</keyword>
<keyword evidence="10 19" id="KW-0067">ATP-binding</keyword>
<dbReference type="PROSITE" id="PS00211">
    <property type="entry name" value="ABC_TRANSPORTER_1"/>
    <property type="match status" value="1"/>
</dbReference>
<dbReference type="InterPro" id="IPR050319">
    <property type="entry name" value="ABC_transp_ATP-bind"/>
</dbReference>
<keyword evidence="8" id="KW-0547">Nucleotide-binding</keyword>
<dbReference type="EC" id="7.4.2.10" evidence="15"/>
<proteinExistence type="inferred from homology"/>
<comment type="subunit">
    <text evidence="3">The complex is composed of two ATP-binding proteins (GsiA), two transmembrane proteins (GsiC and GsiD) and a solute-binding protein (GsiB).</text>
</comment>
<feature type="domain" description="ABC transporter" evidence="18">
    <location>
        <begin position="28"/>
        <end position="268"/>
    </location>
</feature>
<evidence type="ECO:0000256" key="15">
    <source>
        <dbReference type="ARBA" id="ARBA00039050"/>
    </source>
</evidence>
<dbReference type="InterPro" id="IPR003593">
    <property type="entry name" value="AAA+_ATPase"/>
</dbReference>
<dbReference type="InterPro" id="IPR013563">
    <property type="entry name" value="Oligopep_ABC_C"/>
</dbReference>
<evidence type="ECO:0000256" key="17">
    <source>
        <dbReference type="ARBA" id="ARBA00047640"/>
    </source>
</evidence>
<dbReference type="NCBIfam" id="TIGR01727">
    <property type="entry name" value="oligo_HPY"/>
    <property type="match status" value="1"/>
</dbReference>
<keyword evidence="11" id="KW-1278">Translocase</keyword>
<dbReference type="GO" id="GO:0005524">
    <property type="term" value="F:ATP binding"/>
    <property type="evidence" value="ECO:0007669"/>
    <property type="project" value="UniProtKB-KW"/>
</dbReference>
<dbReference type="SMART" id="SM00382">
    <property type="entry name" value="AAA"/>
    <property type="match status" value="1"/>
</dbReference>
<organism evidence="19 20">
    <name type="scientific">Duganella qianjiadongensis</name>
    <dbReference type="NCBI Taxonomy" id="2692176"/>
    <lineage>
        <taxon>Bacteria</taxon>
        <taxon>Pseudomonadati</taxon>
        <taxon>Pseudomonadota</taxon>
        <taxon>Betaproteobacteria</taxon>
        <taxon>Burkholderiales</taxon>
        <taxon>Oxalobacteraceae</taxon>
        <taxon>Telluria group</taxon>
        <taxon>Duganella</taxon>
    </lineage>
</organism>
<evidence type="ECO:0000256" key="1">
    <source>
        <dbReference type="ARBA" id="ARBA00004170"/>
    </source>
</evidence>
<keyword evidence="20" id="KW-1185">Reference proteome</keyword>
<evidence type="ECO:0000256" key="11">
    <source>
        <dbReference type="ARBA" id="ARBA00022967"/>
    </source>
</evidence>
<name>A0ABW9VE94_9BURK</name>
<dbReference type="InterPro" id="IPR017871">
    <property type="entry name" value="ABC_transporter-like_CS"/>
</dbReference>
<keyword evidence="7" id="KW-0677">Repeat</keyword>
<evidence type="ECO:0000256" key="9">
    <source>
        <dbReference type="ARBA" id="ARBA00022801"/>
    </source>
</evidence>
<evidence type="ECO:0000256" key="2">
    <source>
        <dbReference type="ARBA" id="ARBA00004533"/>
    </source>
</evidence>
<evidence type="ECO:0000256" key="10">
    <source>
        <dbReference type="ARBA" id="ARBA00022840"/>
    </source>
</evidence>
<evidence type="ECO:0000256" key="7">
    <source>
        <dbReference type="ARBA" id="ARBA00022737"/>
    </source>
</evidence>
<evidence type="ECO:0000256" key="3">
    <source>
        <dbReference type="ARBA" id="ARBA00011469"/>
    </source>
</evidence>
<keyword evidence="9" id="KW-0378">Hydrolase</keyword>
<accession>A0ABW9VE94</accession>
<keyword evidence="6" id="KW-0997">Cell inner membrane</keyword>
<evidence type="ECO:0000259" key="18">
    <source>
        <dbReference type="PROSITE" id="PS50893"/>
    </source>
</evidence>
<comment type="function">
    <text evidence="13">Part of the ABC transporter complex GsiABCD involved in glutathione import. Responsible for energy coupling to the transport system.</text>
</comment>
<evidence type="ECO:0000256" key="13">
    <source>
        <dbReference type="ARBA" id="ARBA00037530"/>
    </source>
</evidence>
<evidence type="ECO:0000256" key="5">
    <source>
        <dbReference type="ARBA" id="ARBA00022475"/>
    </source>
</evidence>
<evidence type="ECO:0000256" key="12">
    <source>
        <dbReference type="ARBA" id="ARBA00023136"/>
    </source>
</evidence>
<evidence type="ECO:0000256" key="8">
    <source>
        <dbReference type="ARBA" id="ARBA00022741"/>
    </source>
</evidence>
<keyword evidence="12" id="KW-0472">Membrane</keyword>
<keyword evidence="4" id="KW-0813">Transport</keyword>
<comment type="subcellular location">
    <subcellularLocation>
        <location evidence="2">Cell inner membrane</location>
    </subcellularLocation>
    <subcellularLocation>
        <location evidence="1">Membrane</location>
        <topology evidence="1">Peripheral membrane protein</topology>
    </subcellularLocation>
</comment>
<evidence type="ECO:0000256" key="16">
    <source>
        <dbReference type="ARBA" id="ARBA00041187"/>
    </source>
</evidence>
<protein>
    <recommendedName>
        <fullName evidence="16">Glutathione import ATP-binding protein GsiA</fullName>
        <ecNumber evidence="15">7.4.2.10</ecNumber>
    </recommendedName>
</protein>
<dbReference type="InterPro" id="IPR003439">
    <property type="entry name" value="ABC_transporter-like_ATP-bd"/>
</dbReference>
<comment type="catalytic activity">
    <reaction evidence="17">
        <text>glutathione(out) + ATP + H2O = glutathione(in) + ADP + phosphate + H(+)</text>
        <dbReference type="Rhea" id="RHEA:29791"/>
        <dbReference type="ChEBI" id="CHEBI:15377"/>
        <dbReference type="ChEBI" id="CHEBI:15378"/>
        <dbReference type="ChEBI" id="CHEBI:30616"/>
        <dbReference type="ChEBI" id="CHEBI:43474"/>
        <dbReference type="ChEBI" id="CHEBI:57925"/>
        <dbReference type="ChEBI" id="CHEBI:456216"/>
        <dbReference type="EC" id="7.4.2.10"/>
    </reaction>
</comment>
<dbReference type="EMBL" id="WWCM01000001">
    <property type="protein sequence ID" value="MYM37933.1"/>
    <property type="molecule type" value="Genomic_DNA"/>
</dbReference>
<dbReference type="Proteomes" id="UP000478090">
    <property type="component" value="Unassembled WGS sequence"/>
</dbReference>
<dbReference type="Gene3D" id="3.40.50.300">
    <property type="entry name" value="P-loop containing nucleotide triphosphate hydrolases"/>
    <property type="match status" value="1"/>
</dbReference>
<comment type="similarity">
    <text evidence="14">Belongs to the ABC transporter superfamily. Glutathione importer (TC 3.A.1.5.11) family.</text>
</comment>
<dbReference type="Pfam" id="PF08352">
    <property type="entry name" value="oligo_HPY"/>
    <property type="match status" value="1"/>
</dbReference>
<sequence length="341" mass="37632">MHTLSEKYSVAADSADAILSFARVGITFQTRTGMFGPSRLLRAVQDVSFDLMRGEVLGIVGESGSGKSTLARLAMRLLQPTSGEILYEGKPISTYQGAQLKQLRSDVQMVFQDPNASLNPRLTIEQSLLEPFILHGRGDRQERDAEIRRLLGVVGLPVTVLQRYPHEMSGGQKQRVVIARALALKPKVLIADEAVAALDASVKAQIINLLLDLQREYQLSIIFISHDLPMVQAMCDRVMVLYLGRLMEYAPRSVIAQGGRHPYTRALWRSSPAADPDCRLEEQEMLAGEIPSPLNPPDGCVFHTRCPQAVTRCKQVVPALTRLNPQHGGACILFENPSEIN</sequence>
<dbReference type="InterPro" id="IPR027417">
    <property type="entry name" value="P-loop_NTPase"/>
</dbReference>
<dbReference type="PANTHER" id="PTHR43776">
    <property type="entry name" value="TRANSPORT ATP-BINDING PROTEIN"/>
    <property type="match status" value="1"/>
</dbReference>
<evidence type="ECO:0000256" key="14">
    <source>
        <dbReference type="ARBA" id="ARBA00038416"/>
    </source>
</evidence>
<dbReference type="RefSeq" id="WP_161037356.1">
    <property type="nucleotide sequence ID" value="NZ_WWCM01000001.1"/>
</dbReference>
<dbReference type="Pfam" id="PF00005">
    <property type="entry name" value="ABC_tran"/>
    <property type="match status" value="1"/>
</dbReference>
<gene>
    <name evidence="19" type="ORF">GTP27_01150</name>
</gene>
<dbReference type="PANTHER" id="PTHR43776:SF15">
    <property type="entry name" value="GLUTATHIONE IMPORT ATP-BINDING PROTEIN GSIA"/>
    <property type="match status" value="1"/>
</dbReference>
<comment type="caution">
    <text evidence="19">The sequence shown here is derived from an EMBL/GenBank/DDBJ whole genome shotgun (WGS) entry which is preliminary data.</text>
</comment>